<dbReference type="Proteomes" id="UP000856022">
    <property type="component" value="Unassembled WGS sequence"/>
</dbReference>
<dbReference type="EMBL" id="DACQKT010000003">
    <property type="protein sequence ID" value="HAS6676951.1"/>
    <property type="molecule type" value="Genomic_DNA"/>
</dbReference>
<reference evidence="2 3" key="2">
    <citation type="submission" date="2018-12" db="EMBL/GenBank/DDBJ databases">
        <title>Genomic insights into the evolutionary origins and pathogenicity of five Vibrio parahaemolyticus strains isolated from the shrimp with acute hepatopancreatic necrosis disease (AHPND).</title>
        <authorList>
            <person name="Yang Q."/>
            <person name="Dong X."/>
            <person name="Xie G."/>
            <person name="Fu S."/>
            <person name="Zou P."/>
            <person name="Sun J."/>
            <person name="Wang Y."/>
            <person name="Huang J."/>
        </authorList>
    </citation>
    <scope>NUCLEOTIDE SEQUENCE [LARGE SCALE GENOMIC DNA]</scope>
    <source>
        <strain evidence="2 3">20160303005-1</strain>
    </source>
</reference>
<organism evidence="1">
    <name type="scientific">Vibrio parahaemolyticus</name>
    <dbReference type="NCBI Taxonomy" id="670"/>
    <lineage>
        <taxon>Bacteria</taxon>
        <taxon>Pseudomonadati</taxon>
        <taxon>Pseudomonadota</taxon>
        <taxon>Gammaproteobacteria</taxon>
        <taxon>Vibrionales</taxon>
        <taxon>Vibrionaceae</taxon>
        <taxon>Vibrio</taxon>
    </lineage>
</organism>
<name>A0A2R9VTR5_VIBPH</name>
<reference evidence="1" key="3">
    <citation type="submission" date="2019-12" db="EMBL/GenBank/DDBJ databases">
        <authorList>
            <consortium name="NCBI Pathogen Detection Project"/>
        </authorList>
    </citation>
    <scope>NUCLEOTIDE SEQUENCE</scope>
    <source>
        <strain evidence="1">1930</strain>
    </source>
</reference>
<reference evidence="1" key="1">
    <citation type="journal article" date="2018" name="Genome Biol.">
        <title>SKESA: strategic k-mer extension for scrupulous assemblies.</title>
        <authorList>
            <person name="Souvorov A."/>
            <person name="Agarwala R."/>
            <person name="Lipman D.J."/>
        </authorList>
    </citation>
    <scope>NUCLEOTIDE SEQUENCE</scope>
    <source>
        <strain evidence="1">1930</strain>
    </source>
</reference>
<proteinExistence type="predicted"/>
<evidence type="ECO:0000313" key="3">
    <source>
        <dbReference type="Proteomes" id="UP000464718"/>
    </source>
</evidence>
<protein>
    <submittedName>
        <fullName evidence="1">Uncharacterized protein</fullName>
    </submittedName>
</protein>
<evidence type="ECO:0000313" key="2">
    <source>
        <dbReference type="EMBL" id="QHH11375.1"/>
    </source>
</evidence>
<evidence type="ECO:0000313" key="1">
    <source>
        <dbReference type="EMBL" id="HAS6676951.1"/>
    </source>
</evidence>
<sequence>MSNISVVKITIGFFIRARPKRGRFYFILGEIWDREN</sequence>
<gene>
    <name evidence="2" type="ORF">EHC69_18885</name>
    <name evidence="1" type="ORF">I7278_09035</name>
</gene>
<dbReference type="Proteomes" id="UP000464718">
    <property type="component" value="Chromosome ii"/>
</dbReference>
<dbReference type="AlphaFoldDB" id="A0A2R9VTR5"/>
<dbReference type="EMBL" id="CP034299">
    <property type="protein sequence ID" value="QHH11375.1"/>
    <property type="molecule type" value="Genomic_DNA"/>
</dbReference>
<accession>A0A2R9VTR5</accession>